<protein>
    <submittedName>
        <fullName evidence="1">Uncharacterized protein</fullName>
    </submittedName>
</protein>
<keyword evidence="2" id="KW-1185">Reference proteome</keyword>
<dbReference type="EMBL" id="JAQIZT010000006">
    <property type="protein sequence ID" value="KAJ6992038.1"/>
    <property type="molecule type" value="Genomic_DNA"/>
</dbReference>
<organism evidence="1 2">
    <name type="scientific">Populus alba x Populus x berolinensis</name>
    <dbReference type="NCBI Taxonomy" id="444605"/>
    <lineage>
        <taxon>Eukaryota</taxon>
        <taxon>Viridiplantae</taxon>
        <taxon>Streptophyta</taxon>
        <taxon>Embryophyta</taxon>
        <taxon>Tracheophyta</taxon>
        <taxon>Spermatophyta</taxon>
        <taxon>Magnoliopsida</taxon>
        <taxon>eudicotyledons</taxon>
        <taxon>Gunneridae</taxon>
        <taxon>Pentapetalae</taxon>
        <taxon>rosids</taxon>
        <taxon>fabids</taxon>
        <taxon>Malpighiales</taxon>
        <taxon>Salicaceae</taxon>
        <taxon>Saliceae</taxon>
        <taxon>Populus</taxon>
    </lineage>
</organism>
<dbReference type="Proteomes" id="UP001164929">
    <property type="component" value="Chromosome 6"/>
</dbReference>
<comment type="caution">
    <text evidence="1">The sequence shown here is derived from an EMBL/GenBank/DDBJ whole genome shotgun (WGS) entry which is preliminary data.</text>
</comment>
<gene>
    <name evidence="1" type="ORF">NC653_015403</name>
</gene>
<proteinExistence type="predicted"/>
<evidence type="ECO:0000313" key="1">
    <source>
        <dbReference type="EMBL" id="KAJ6992038.1"/>
    </source>
</evidence>
<dbReference type="AlphaFoldDB" id="A0AAD6QKF1"/>
<sequence length="30" mass="3386">MLLDKFMNYPLAISPSLHMHTGFAISLLHS</sequence>
<accession>A0AAD6QKF1</accession>
<reference evidence="1" key="1">
    <citation type="journal article" date="2023" name="Mol. Ecol. Resour.">
        <title>Chromosome-level genome assembly of a triploid poplar Populus alba 'Berolinensis'.</title>
        <authorList>
            <person name="Chen S."/>
            <person name="Yu Y."/>
            <person name="Wang X."/>
            <person name="Wang S."/>
            <person name="Zhang T."/>
            <person name="Zhou Y."/>
            <person name="He R."/>
            <person name="Meng N."/>
            <person name="Wang Y."/>
            <person name="Liu W."/>
            <person name="Liu Z."/>
            <person name="Liu J."/>
            <person name="Guo Q."/>
            <person name="Huang H."/>
            <person name="Sederoff R.R."/>
            <person name="Wang G."/>
            <person name="Qu G."/>
            <person name="Chen S."/>
        </authorList>
    </citation>
    <scope>NUCLEOTIDE SEQUENCE</scope>
    <source>
        <strain evidence="1">SC-2020</strain>
    </source>
</reference>
<name>A0AAD6QKF1_9ROSI</name>
<evidence type="ECO:0000313" key="2">
    <source>
        <dbReference type="Proteomes" id="UP001164929"/>
    </source>
</evidence>